<feature type="domain" description="Rod shape-determining protein MreC beta-barrel core" evidence="6">
    <location>
        <begin position="22"/>
        <end position="162"/>
    </location>
</feature>
<proteinExistence type="inferred from homology"/>
<dbReference type="PANTHER" id="PTHR34138:SF1">
    <property type="entry name" value="CELL SHAPE-DETERMINING PROTEIN MREC"/>
    <property type="match status" value="1"/>
</dbReference>
<name>A0ABQ6JF12_9ACTN</name>
<dbReference type="EMBL" id="BSUZ01000001">
    <property type="protein sequence ID" value="GMA85729.1"/>
    <property type="molecule type" value="Genomic_DNA"/>
</dbReference>
<dbReference type="PANTHER" id="PTHR34138">
    <property type="entry name" value="CELL SHAPE-DETERMINING PROTEIN MREC"/>
    <property type="match status" value="1"/>
</dbReference>
<evidence type="ECO:0000256" key="3">
    <source>
        <dbReference type="ARBA" id="ARBA00022960"/>
    </source>
</evidence>
<dbReference type="InterPro" id="IPR055342">
    <property type="entry name" value="MreC_beta-barrel_core"/>
</dbReference>
<dbReference type="InterPro" id="IPR042177">
    <property type="entry name" value="Cell/Rod_1"/>
</dbReference>
<dbReference type="Proteomes" id="UP001157017">
    <property type="component" value="Unassembled WGS sequence"/>
</dbReference>
<evidence type="ECO:0000256" key="2">
    <source>
        <dbReference type="ARBA" id="ARBA00013855"/>
    </source>
</evidence>
<evidence type="ECO:0000313" key="7">
    <source>
        <dbReference type="EMBL" id="GMA85729.1"/>
    </source>
</evidence>
<reference evidence="8" key="1">
    <citation type="journal article" date="2019" name="Int. J. Syst. Evol. Microbiol.">
        <title>The Global Catalogue of Microorganisms (GCM) 10K type strain sequencing project: providing services to taxonomists for standard genome sequencing and annotation.</title>
        <authorList>
            <consortium name="The Broad Institute Genomics Platform"/>
            <consortium name="The Broad Institute Genome Sequencing Center for Infectious Disease"/>
            <person name="Wu L."/>
            <person name="Ma J."/>
        </authorList>
    </citation>
    <scope>NUCLEOTIDE SEQUENCE [LARGE SCALE GENOMIC DNA]</scope>
    <source>
        <strain evidence="8">NBRC 108730</strain>
    </source>
</reference>
<feature type="compositionally biased region" description="Low complexity" evidence="5">
    <location>
        <begin position="180"/>
        <end position="190"/>
    </location>
</feature>
<protein>
    <recommendedName>
        <fullName evidence="2">Cell shape-determining protein MreC</fullName>
    </recommendedName>
    <alternativeName>
        <fullName evidence="4">Cell shape protein MreC</fullName>
    </alternativeName>
</protein>
<dbReference type="InterPro" id="IPR042175">
    <property type="entry name" value="Cell/Rod_MreC_2"/>
</dbReference>
<comment type="caution">
    <text evidence="7">The sequence shown here is derived from an EMBL/GenBank/DDBJ whole genome shotgun (WGS) entry which is preliminary data.</text>
</comment>
<accession>A0ABQ6JF12</accession>
<evidence type="ECO:0000256" key="5">
    <source>
        <dbReference type="SAM" id="MobiDB-lite"/>
    </source>
</evidence>
<gene>
    <name evidence="7" type="ORF">GCM10025868_09790</name>
</gene>
<dbReference type="Pfam" id="PF04085">
    <property type="entry name" value="MreC"/>
    <property type="match status" value="1"/>
</dbReference>
<dbReference type="Gene3D" id="2.40.10.350">
    <property type="entry name" value="Rod shape-determining protein MreC, domain 2"/>
    <property type="match status" value="1"/>
</dbReference>
<keyword evidence="8" id="KW-1185">Reference proteome</keyword>
<dbReference type="InterPro" id="IPR007221">
    <property type="entry name" value="MreC"/>
</dbReference>
<evidence type="ECO:0000256" key="1">
    <source>
        <dbReference type="ARBA" id="ARBA00009369"/>
    </source>
</evidence>
<evidence type="ECO:0000313" key="8">
    <source>
        <dbReference type="Proteomes" id="UP001157017"/>
    </source>
</evidence>
<comment type="similarity">
    <text evidence="1">Belongs to the MreC family.</text>
</comment>
<keyword evidence="3" id="KW-0133">Cell shape</keyword>
<dbReference type="Gene3D" id="2.40.10.340">
    <property type="entry name" value="Rod shape-determining protein MreC, domain 1"/>
    <property type="match status" value="1"/>
</dbReference>
<evidence type="ECO:0000256" key="4">
    <source>
        <dbReference type="ARBA" id="ARBA00032089"/>
    </source>
</evidence>
<feature type="region of interest" description="Disordered" evidence="5">
    <location>
        <begin position="168"/>
        <end position="190"/>
    </location>
</feature>
<evidence type="ECO:0000259" key="6">
    <source>
        <dbReference type="Pfam" id="PF04085"/>
    </source>
</evidence>
<sequence length="190" mass="19566">MAGLGGYRVVPARVVAVAQRQDDAHRVTVDAGTRDGVRPEMTVLDGDGLVGRVLRAGPTTADVLLVTDPDFSVGVRLERTGRIGVATGAGDDPMHLNLLDAQTDVQPGARLVTLGSEGDRPFVPGVPVGEVRSVQISPGTLSRSGTVAPFVDPGTLDLVGVVVQAPRTDPRDAVLPPKPTKTATSTPGTP</sequence>
<organism evidence="7 8">
    <name type="scientific">Angustibacter aerolatus</name>
    <dbReference type="NCBI Taxonomy" id="1162965"/>
    <lineage>
        <taxon>Bacteria</taxon>
        <taxon>Bacillati</taxon>
        <taxon>Actinomycetota</taxon>
        <taxon>Actinomycetes</taxon>
        <taxon>Kineosporiales</taxon>
        <taxon>Kineosporiaceae</taxon>
    </lineage>
</organism>